<dbReference type="InterPro" id="IPR037523">
    <property type="entry name" value="VOC_core"/>
</dbReference>
<keyword evidence="2" id="KW-0223">Dioxygenase</keyword>
<proteinExistence type="predicted"/>
<keyword evidence="2" id="KW-0560">Oxidoreductase</keyword>
<name>A0A2S5TCZ3_9GAMM</name>
<dbReference type="RefSeq" id="WP_104231307.1">
    <property type="nucleotide sequence ID" value="NZ_PSNW01000009.1"/>
</dbReference>
<evidence type="ECO:0000259" key="1">
    <source>
        <dbReference type="PROSITE" id="PS51819"/>
    </source>
</evidence>
<dbReference type="InterPro" id="IPR029068">
    <property type="entry name" value="Glyas_Bleomycin-R_OHBP_Dase"/>
</dbReference>
<sequence>MIDHVAIEVSDYWEAKNFYTAVLGALGYQVVSEYEGWVGFGRDGKPEFWIRQGKPSRGLHLAFRARSRGDVDRFHRIALQGGARDNGPPGLRTHYHAHYYGAFVLDADDRNIEAVCHERD</sequence>
<dbReference type="Pfam" id="PF00903">
    <property type="entry name" value="Glyoxalase"/>
    <property type="match status" value="1"/>
</dbReference>
<dbReference type="AlphaFoldDB" id="A0A2S5TCZ3"/>
<evidence type="ECO:0000313" key="2">
    <source>
        <dbReference type="EMBL" id="PPE72864.1"/>
    </source>
</evidence>
<dbReference type="Proteomes" id="UP000238220">
    <property type="component" value="Unassembled WGS sequence"/>
</dbReference>
<dbReference type="PANTHER" id="PTHR35006">
    <property type="entry name" value="GLYOXALASE FAMILY PROTEIN (AFU_ORTHOLOGUE AFUA_5G14830)"/>
    <property type="match status" value="1"/>
</dbReference>
<dbReference type="SUPFAM" id="SSF54593">
    <property type="entry name" value="Glyoxalase/Bleomycin resistance protein/Dihydroxybiphenyl dioxygenase"/>
    <property type="match status" value="1"/>
</dbReference>
<reference evidence="2 3" key="1">
    <citation type="submission" date="2018-02" db="EMBL/GenBank/DDBJ databases">
        <title>Genome sequencing of Solimonas sp. HR-BB.</title>
        <authorList>
            <person name="Lee Y."/>
            <person name="Jeon C.O."/>
        </authorList>
    </citation>
    <scope>NUCLEOTIDE SEQUENCE [LARGE SCALE GENOMIC DNA]</scope>
    <source>
        <strain evidence="2 3">HR-BB</strain>
    </source>
</reference>
<dbReference type="GO" id="GO:0051213">
    <property type="term" value="F:dioxygenase activity"/>
    <property type="evidence" value="ECO:0007669"/>
    <property type="project" value="UniProtKB-KW"/>
</dbReference>
<keyword evidence="3" id="KW-1185">Reference proteome</keyword>
<feature type="domain" description="VOC" evidence="1">
    <location>
        <begin position="1"/>
        <end position="117"/>
    </location>
</feature>
<comment type="caution">
    <text evidence="2">The sequence shown here is derived from an EMBL/GenBank/DDBJ whole genome shotgun (WGS) entry which is preliminary data.</text>
</comment>
<organism evidence="2 3">
    <name type="scientific">Solimonas fluminis</name>
    <dbReference type="NCBI Taxonomy" id="2086571"/>
    <lineage>
        <taxon>Bacteria</taxon>
        <taxon>Pseudomonadati</taxon>
        <taxon>Pseudomonadota</taxon>
        <taxon>Gammaproteobacteria</taxon>
        <taxon>Nevskiales</taxon>
        <taxon>Nevskiaceae</taxon>
        <taxon>Solimonas</taxon>
    </lineage>
</organism>
<evidence type="ECO:0000313" key="3">
    <source>
        <dbReference type="Proteomes" id="UP000238220"/>
    </source>
</evidence>
<dbReference type="CDD" id="cd07262">
    <property type="entry name" value="VOC_like"/>
    <property type="match status" value="1"/>
</dbReference>
<dbReference type="PROSITE" id="PS51819">
    <property type="entry name" value="VOC"/>
    <property type="match status" value="1"/>
</dbReference>
<dbReference type="Gene3D" id="3.10.180.10">
    <property type="entry name" value="2,3-Dihydroxybiphenyl 1,2-Dioxygenase, domain 1"/>
    <property type="match status" value="1"/>
</dbReference>
<dbReference type="EMBL" id="PSNW01000009">
    <property type="protein sequence ID" value="PPE72864.1"/>
    <property type="molecule type" value="Genomic_DNA"/>
</dbReference>
<gene>
    <name evidence="2" type="ORF">C3942_15675</name>
</gene>
<accession>A0A2S5TCZ3</accession>
<dbReference type="OrthoDB" id="9800438at2"/>
<protein>
    <submittedName>
        <fullName evidence="2">Glyoxalase/bleomycin resistance/extradiol dioxygenase family protein</fullName>
    </submittedName>
</protein>
<dbReference type="PANTHER" id="PTHR35006:SF2">
    <property type="entry name" value="GLYOXALASE FAMILY PROTEIN (AFU_ORTHOLOGUE AFUA_5G14830)"/>
    <property type="match status" value="1"/>
</dbReference>
<dbReference type="InterPro" id="IPR004360">
    <property type="entry name" value="Glyas_Fos-R_dOase_dom"/>
</dbReference>